<name>R0I2G0_9BRAS</name>
<dbReference type="eggNOG" id="KOG1075">
    <property type="taxonomic scope" value="Eukaryota"/>
</dbReference>
<evidence type="ECO:0000256" key="1">
    <source>
        <dbReference type="SAM" id="MobiDB-lite"/>
    </source>
</evidence>
<dbReference type="InterPro" id="IPR040256">
    <property type="entry name" value="At4g02000-like"/>
</dbReference>
<feature type="non-terminal residue" evidence="3">
    <location>
        <position position="388"/>
    </location>
</feature>
<dbReference type="PANTHER" id="PTHR31286">
    <property type="entry name" value="GLYCINE-RICH CELL WALL STRUCTURAL PROTEIN 1.8-LIKE"/>
    <property type="match status" value="1"/>
</dbReference>
<dbReference type="Pfam" id="PF14111">
    <property type="entry name" value="DUF4283"/>
    <property type="match status" value="1"/>
</dbReference>
<reference evidence="4" key="1">
    <citation type="journal article" date="2013" name="Nat. Genet.">
        <title>The Capsella rubella genome and the genomic consequences of rapid mating system evolution.</title>
        <authorList>
            <person name="Slotte T."/>
            <person name="Hazzouri K.M."/>
            <person name="Agren J.A."/>
            <person name="Koenig D."/>
            <person name="Maumus F."/>
            <person name="Guo Y.L."/>
            <person name="Steige K."/>
            <person name="Platts A.E."/>
            <person name="Escobar J.S."/>
            <person name="Newman L.K."/>
            <person name="Wang W."/>
            <person name="Mandakova T."/>
            <person name="Vello E."/>
            <person name="Smith L.M."/>
            <person name="Henz S.R."/>
            <person name="Steffen J."/>
            <person name="Takuno S."/>
            <person name="Brandvain Y."/>
            <person name="Coop G."/>
            <person name="Andolfatto P."/>
            <person name="Hu T.T."/>
            <person name="Blanchette M."/>
            <person name="Clark R.M."/>
            <person name="Quesneville H."/>
            <person name="Nordborg M."/>
            <person name="Gaut B.S."/>
            <person name="Lysak M.A."/>
            <person name="Jenkins J."/>
            <person name="Grimwood J."/>
            <person name="Chapman J."/>
            <person name="Prochnik S."/>
            <person name="Shu S."/>
            <person name="Rokhsar D."/>
            <person name="Schmutz J."/>
            <person name="Weigel D."/>
            <person name="Wright S.I."/>
        </authorList>
    </citation>
    <scope>NUCLEOTIDE SEQUENCE [LARGE SCALE GENOMIC DNA]</scope>
    <source>
        <strain evidence="4">cv. Monte Gargano</strain>
    </source>
</reference>
<evidence type="ECO:0000313" key="3">
    <source>
        <dbReference type="EMBL" id="EOA32085.1"/>
    </source>
</evidence>
<dbReference type="PANTHER" id="PTHR31286:SF99">
    <property type="entry name" value="DUF4283 DOMAIN-CONTAINING PROTEIN"/>
    <property type="match status" value="1"/>
</dbReference>
<organism evidence="3 4">
    <name type="scientific">Capsella rubella</name>
    <dbReference type="NCBI Taxonomy" id="81985"/>
    <lineage>
        <taxon>Eukaryota</taxon>
        <taxon>Viridiplantae</taxon>
        <taxon>Streptophyta</taxon>
        <taxon>Embryophyta</taxon>
        <taxon>Tracheophyta</taxon>
        <taxon>Spermatophyta</taxon>
        <taxon>Magnoliopsida</taxon>
        <taxon>eudicotyledons</taxon>
        <taxon>Gunneridae</taxon>
        <taxon>Pentapetalae</taxon>
        <taxon>rosids</taxon>
        <taxon>malvids</taxon>
        <taxon>Brassicales</taxon>
        <taxon>Brassicaceae</taxon>
        <taxon>Camelineae</taxon>
        <taxon>Capsella</taxon>
    </lineage>
</organism>
<keyword evidence="4" id="KW-1185">Reference proteome</keyword>
<gene>
    <name evidence="3" type="ORF">CARUB_v10015332mg</name>
</gene>
<sequence length="388" mass="43087">MRLEFPNGVHGEPVITVGQEVVEAMNGLYKQCMIVNVLGRHVTVESFNRKLRELWKPTGGMCVVDLPRQFFMVMFDAEEDYLAAMTGGPWRVLGSILMVKAWSPEFDPLCDDIVTTPVWVRISHIPVIFYHRAILMGFDEGLGKPLRVDMTTLKMERARFVRVCVEVNLRDPLKGSLLINGERYHVSYEGLTHICPTCGVYGHMVSGCPKRVIMPQIPRSSQEVDTRQSSGERDDQGFTEARGRSRRVVNKPVGSVTGSLSAQVPVQDKIDIASGGVVGVIDTSNRFSGLERELGVKEMTDEVGMSEANKENENNPNVVRQGDLRRITGTGAWDKSGFRERGVEKRIGGTKGIRHASAKGKNLRRNVPMRGLVFGPTKGEMITETSGK</sequence>
<protein>
    <recommendedName>
        <fullName evidence="2">DUF4283 domain-containing protein</fullName>
    </recommendedName>
</protein>
<evidence type="ECO:0000259" key="2">
    <source>
        <dbReference type="Pfam" id="PF14111"/>
    </source>
</evidence>
<dbReference type="STRING" id="81985.R0I2G0"/>
<feature type="domain" description="DUF4283" evidence="2">
    <location>
        <begin position="26"/>
        <end position="108"/>
    </location>
</feature>
<dbReference type="Proteomes" id="UP000029121">
    <property type="component" value="Unassembled WGS sequence"/>
</dbReference>
<dbReference type="AlphaFoldDB" id="R0I2G0"/>
<evidence type="ECO:0000313" key="4">
    <source>
        <dbReference type="Proteomes" id="UP000029121"/>
    </source>
</evidence>
<dbReference type="OrthoDB" id="1736385at2759"/>
<feature type="compositionally biased region" description="Basic and acidic residues" evidence="1">
    <location>
        <begin position="222"/>
        <end position="236"/>
    </location>
</feature>
<feature type="region of interest" description="Disordered" evidence="1">
    <location>
        <begin position="218"/>
        <end position="245"/>
    </location>
</feature>
<dbReference type="KEGG" id="crb:17891465"/>
<dbReference type="InterPro" id="IPR025558">
    <property type="entry name" value="DUF4283"/>
</dbReference>
<dbReference type="EMBL" id="KB870807">
    <property type="protein sequence ID" value="EOA32085.1"/>
    <property type="molecule type" value="Genomic_DNA"/>
</dbReference>
<proteinExistence type="predicted"/>
<accession>R0I2G0</accession>